<feature type="domain" description="Activator of Hsp90 ATPase homologue 1/2-like C-terminal" evidence="2">
    <location>
        <begin position="23"/>
        <end position="157"/>
    </location>
</feature>
<gene>
    <name evidence="3" type="ORF">SNE25_17995</name>
</gene>
<sequence length="163" mass="18484">MKNQTEIIAEDGKQELFIMREFNAPRELVFKAFTDPELLVQWLGCDALTMKTERNAEGKGASWRDIFTDPDGNVFGFHGVCHEFMAPQLIIRTFEFEGLPEPGHVCLETLRFEVLPGDRTKISVQSVFQSVADRDGMLRSGMETGVFEAHDRLDALLAKEFVN</sequence>
<evidence type="ECO:0000313" key="4">
    <source>
        <dbReference type="Proteomes" id="UP001324380"/>
    </source>
</evidence>
<evidence type="ECO:0000313" key="3">
    <source>
        <dbReference type="EMBL" id="WPU91212.1"/>
    </source>
</evidence>
<organism evidence="3 4">
    <name type="scientific">Mucilaginibacter sabulilitoris</name>
    <dbReference type="NCBI Taxonomy" id="1173583"/>
    <lineage>
        <taxon>Bacteria</taxon>
        <taxon>Pseudomonadati</taxon>
        <taxon>Bacteroidota</taxon>
        <taxon>Sphingobacteriia</taxon>
        <taxon>Sphingobacteriales</taxon>
        <taxon>Sphingobacteriaceae</taxon>
        <taxon>Mucilaginibacter</taxon>
    </lineage>
</organism>
<name>A0ABZ0TE16_9SPHI</name>
<keyword evidence="4" id="KW-1185">Reference proteome</keyword>
<dbReference type="InterPro" id="IPR023393">
    <property type="entry name" value="START-like_dom_sf"/>
</dbReference>
<proteinExistence type="inferred from homology"/>
<protein>
    <submittedName>
        <fullName evidence="3">SRPBCC family protein</fullName>
    </submittedName>
</protein>
<dbReference type="SUPFAM" id="SSF55961">
    <property type="entry name" value="Bet v1-like"/>
    <property type="match status" value="1"/>
</dbReference>
<dbReference type="RefSeq" id="WP_321560379.1">
    <property type="nucleotide sequence ID" value="NZ_CP139558.1"/>
</dbReference>
<accession>A0ABZ0TE16</accession>
<dbReference type="Gene3D" id="3.30.530.20">
    <property type="match status" value="1"/>
</dbReference>
<comment type="similarity">
    <text evidence="1">Belongs to the AHA1 family.</text>
</comment>
<evidence type="ECO:0000259" key="2">
    <source>
        <dbReference type="Pfam" id="PF08327"/>
    </source>
</evidence>
<dbReference type="Proteomes" id="UP001324380">
    <property type="component" value="Chromosome"/>
</dbReference>
<dbReference type="InterPro" id="IPR013538">
    <property type="entry name" value="ASHA1/2-like_C"/>
</dbReference>
<dbReference type="EMBL" id="CP139558">
    <property type="protein sequence ID" value="WPU91212.1"/>
    <property type="molecule type" value="Genomic_DNA"/>
</dbReference>
<reference evidence="3 4" key="1">
    <citation type="submission" date="2023-11" db="EMBL/GenBank/DDBJ databases">
        <title>Analysis of the Genomes of Mucilaginibacter gossypii cycad 4 and M. sabulilitoris SNA2: microbes with the potential for plant growth promotion.</title>
        <authorList>
            <person name="Hirsch A.M."/>
            <person name="Humm E."/>
            <person name="Rubbi M."/>
            <person name="Del Vecchio G."/>
            <person name="Ha S.M."/>
            <person name="Pellegrini M."/>
            <person name="Gunsalus R.P."/>
        </authorList>
    </citation>
    <scope>NUCLEOTIDE SEQUENCE [LARGE SCALE GENOMIC DNA]</scope>
    <source>
        <strain evidence="3 4">SNA2</strain>
    </source>
</reference>
<evidence type="ECO:0000256" key="1">
    <source>
        <dbReference type="ARBA" id="ARBA00006817"/>
    </source>
</evidence>
<dbReference type="CDD" id="cd07826">
    <property type="entry name" value="SRPBCC_CalC_Aha1-like_9"/>
    <property type="match status" value="1"/>
</dbReference>
<dbReference type="Pfam" id="PF08327">
    <property type="entry name" value="AHSA1"/>
    <property type="match status" value="1"/>
</dbReference>